<accession>A0AAW0LQ70</accession>
<protein>
    <submittedName>
        <fullName evidence="1">Uncharacterized protein</fullName>
    </submittedName>
</protein>
<gene>
    <name evidence="1" type="ORF">CFP56_038877</name>
</gene>
<name>A0AAW0LQ70_QUESU</name>
<dbReference type="Proteomes" id="UP000237347">
    <property type="component" value="Unassembled WGS sequence"/>
</dbReference>
<evidence type="ECO:0000313" key="2">
    <source>
        <dbReference type="Proteomes" id="UP000237347"/>
    </source>
</evidence>
<keyword evidence="2" id="KW-1185">Reference proteome</keyword>
<comment type="caution">
    <text evidence="1">The sequence shown here is derived from an EMBL/GenBank/DDBJ whole genome shotgun (WGS) entry which is preliminary data.</text>
</comment>
<sequence length="11" mass="1342">MLHFYSSSLEQ</sequence>
<reference evidence="1 2" key="1">
    <citation type="journal article" date="2018" name="Sci. Data">
        <title>The draft genome sequence of cork oak.</title>
        <authorList>
            <person name="Ramos A.M."/>
            <person name="Usie A."/>
            <person name="Barbosa P."/>
            <person name="Barros P.M."/>
            <person name="Capote T."/>
            <person name="Chaves I."/>
            <person name="Simoes F."/>
            <person name="Abreu I."/>
            <person name="Carrasquinho I."/>
            <person name="Faro C."/>
            <person name="Guimaraes J.B."/>
            <person name="Mendonca D."/>
            <person name="Nobrega F."/>
            <person name="Rodrigues L."/>
            <person name="Saibo N.J.M."/>
            <person name="Varela M.C."/>
            <person name="Egas C."/>
            <person name="Matos J."/>
            <person name="Miguel C.M."/>
            <person name="Oliveira M.M."/>
            <person name="Ricardo C.P."/>
            <person name="Goncalves S."/>
        </authorList>
    </citation>
    <scope>NUCLEOTIDE SEQUENCE [LARGE SCALE GENOMIC DNA]</scope>
    <source>
        <strain evidence="2">cv. HL8</strain>
    </source>
</reference>
<proteinExistence type="predicted"/>
<evidence type="ECO:0000313" key="1">
    <source>
        <dbReference type="EMBL" id="KAK7852486.1"/>
    </source>
</evidence>
<organism evidence="1 2">
    <name type="scientific">Quercus suber</name>
    <name type="common">Cork oak</name>
    <dbReference type="NCBI Taxonomy" id="58331"/>
    <lineage>
        <taxon>Eukaryota</taxon>
        <taxon>Viridiplantae</taxon>
        <taxon>Streptophyta</taxon>
        <taxon>Embryophyta</taxon>
        <taxon>Tracheophyta</taxon>
        <taxon>Spermatophyta</taxon>
        <taxon>Magnoliopsida</taxon>
        <taxon>eudicotyledons</taxon>
        <taxon>Gunneridae</taxon>
        <taxon>Pentapetalae</taxon>
        <taxon>rosids</taxon>
        <taxon>fabids</taxon>
        <taxon>Fagales</taxon>
        <taxon>Fagaceae</taxon>
        <taxon>Quercus</taxon>
    </lineage>
</organism>
<dbReference type="EMBL" id="PKMF04000075">
    <property type="protein sequence ID" value="KAK7852486.1"/>
    <property type="molecule type" value="Genomic_DNA"/>
</dbReference>